<reference evidence="1" key="2">
    <citation type="submission" date="2025-08" db="UniProtKB">
        <authorList>
            <consortium name="Ensembl"/>
        </authorList>
    </citation>
    <scope>IDENTIFICATION</scope>
</reference>
<reference evidence="1 2" key="1">
    <citation type="submission" date="2019-11" db="EMBL/GenBank/DDBJ databases">
        <title>Strigops habroptila (kakapo) genome, bStrHab1, primary haplotype, v2.</title>
        <authorList>
            <person name="Jarvis E.D."/>
            <person name="Howard J."/>
            <person name="Rhie A."/>
            <person name="Phillippy A."/>
            <person name="Korlach J."/>
            <person name="Digby A."/>
            <person name="Iorns D."/>
            <person name="Eason D."/>
            <person name="Robertson B."/>
            <person name="Raemaekers T."/>
            <person name="Howe K."/>
            <person name="Lewin H."/>
            <person name="Damas J."/>
            <person name="Hastie A."/>
            <person name="Tracey A."/>
            <person name="Chow W."/>
            <person name="Fedrigo O."/>
        </authorList>
    </citation>
    <scope>NUCLEOTIDE SEQUENCE [LARGE SCALE GENOMIC DNA]</scope>
</reference>
<evidence type="ECO:0000313" key="1">
    <source>
        <dbReference type="Ensembl" id="ENSSHBP00005016498.1"/>
    </source>
</evidence>
<dbReference type="Proteomes" id="UP000472266">
    <property type="component" value="Chromosome 2"/>
</dbReference>
<dbReference type="InParanoid" id="A0A672UQQ2"/>
<dbReference type="Ensembl" id="ENSSHBT00005019758.1">
    <property type="protein sequence ID" value="ENSSHBP00005016498.1"/>
    <property type="gene ID" value="ENSSHBG00005014382.1"/>
</dbReference>
<dbReference type="AlphaFoldDB" id="A0A672UQQ2"/>
<name>A0A672UQQ2_STRHB</name>
<proteinExistence type="predicted"/>
<protein>
    <submittedName>
        <fullName evidence="1">Uncharacterized protein</fullName>
    </submittedName>
</protein>
<sequence>ATLILFISWTSHTLVKIGWTCRQRHCKKWKIFSAAFPSYRLSTPTFIGHLVECVGMYEPKTFTFLTAIVRRNRQVASLAALGDGQKPEGIFS</sequence>
<evidence type="ECO:0000313" key="2">
    <source>
        <dbReference type="Proteomes" id="UP000472266"/>
    </source>
</evidence>
<organism evidence="1 2">
    <name type="scientific">Strigops habroptila</name>
    <name type="common">Kakapo</name>
    <dbReference type="NCBI Taxonomy" id="2489341"/>
    <lineage>
        <taxon>Eukaryota</taxon>
        <taxon>Metazoa</taxon>
        <taxon>Chordata</taxon>
        <taxon>Craniata</taxon>
        <taxon>Vertebrata</taxon>
        <taxon>Euteleostomi</taxon>
        <taxon>Archelosauria</taxon>
        <taxon>Archosauria</taxon>
        <taxon>Dinosauria</taxon>
        <taxon>Saurischia</taxon>
        <taxon>Theropoda</taxon>
        <taxon>Coelurosauria</taxon>
        <taxon>Aves</taxon>
        <taxon>Neognathae</taxon>
        <taxon>Neoaves</taxon>
        <taxon>Telluraves</taxon>
        <taxon>Australaves</taxon>
        <taxon>Psittaciformes</taxon>
        <taxon>Psittacidae</taxon>
        <taxon>Strigops</taxon>
    </lineage>
</organism>
<reference evidence="1" key="3">
    <citation type="submission" date="2025-09" db="UniProtKB">
        <authorList>
            <consortium name="Ensembl"/>
        </authorList>
    </citation>
    <scope>IDENTIFICATION</scope>
</reference>
<accession>A0A672UQQ2</accession>
<keyword evidence="2" id="KW-1185">Reference proteome</keyword>